<feature type="domain" description="DUF4397" evidence="3">
    <location>
        <begin position="64"/>
        <end position="187"/>
    </location>
</feature>
<feature type="compositionally biased region" description="Low complexity" evidence="2">
    <location>
        <begin position="261"/>
        <end position="317"/>
    </location>
</feature>
<dbReference type="CDD" id="cd05829">
    <property type="entry name" value="Sortase_F"/>
    <property type="match status" value="1"/>
</dbReference>
<protein>
    <submittedName>
        <fullName evidence="4">Class F sortase</fullName>
    </submittedName>
</protein>
<dbReference type="InterPro" id="IPR025510">
    <property type="entry name" value="DUF4397"/>
</dbReference>
<name>A0ABU8N011_9PSEU</name>
<keyword evidence="5" id="KW-1185">Reference proteome</keyword>
<organism evidence="4 5">
    <name type="scientific">Actinomycetospora aeridis</name>
    <dbReference type="NCBI Taxonomy" id="3129231"/>
    <lineage>
        <taxon>Bacteria</taxon>
        <taxon>Bacillati</taxon>
        <taxon>Actinomycetota</taxon>
        <taxon>Actinomycetes</taxon>
        <taxon>Pseudonocardiales</taxon>
        <taxon>Pseudonocardiaceae</taxon>
        <taxon>Actinomycetospora</taxon>
    </lineage>
</organism>
<dbReference type="InterPro" id="IPR005754">
    <property type="entry name" value="Sortase"/>
</dbReference>
<accession>A0ABU8N011</accession>
<evidence type="ECO:0000256" key="2">
    <source>
        <dbReference type="SAM" id="MobiDB-lite"/>
    </source>
</evidence>
<dbReference type="Pfam" id="PF14344">
    <property type="entry name" value="DUF4397"/>
    <property type="match status" value="1"/>
</dbReference>
<proteinExistence type="predicted"/>
<evidence type="ECO:0000313" key="4">
    <source>
        <dbReference type="EMBL" id="MEJ2885700.1"/>
    </source>
</evidence>
<feature type="region of interest" description="Disordered" evidence="2">
    <location>
        <begin position="261"/>
        <end position="323"/>
    </location>
</feature>
<keyword evidence="1" id="KW-0378">Hydrolase</keyword>
<gene>
    <name evidence="4" type="ORF">WCD41_04500</name>
</gene>
<dbReference type="Proteomes" id="UP001370100">
    <property type="component" value="Unassembled WGS sequence"/>
</dbReference>
<dbReference type="InterPro" id="IPR042001">
    <property type="entry name" value="Sortase_F"/>
</dbReference>
<dbReference type="RefSeq" id="WP_337712163.1">
    <property type="nucleotide sequence ID" value="NZ_JBBEGL010000001.1"/>
</dbReference>
<reference evidence="4 5" key="1">
    <citation type="submission" date="2024-03" db="EMBL/GenBank/DDBJ databases">
        <title>Actinomycetospora sp. OC33-EN06, a novel actinomycete isolated from wild orchid (Aerides multiflora).</title>
        <authorList>
            <person name="Suriyachadkun C."/>
        </authorList>
    </citation>
    <scope>NUCLEOTIDE SEQUENCE [LARGE SCALE GENOMIC DNA]</scope>
    <source>
        <strain evidence="4 5">OC33-EN06</strain>
    </source>
</reference>
<dbReference type="NCBIfam" id="NF033748">
    <property type="entry name" value="class_F_sortase"/>
    <property type="match status" value="1"/>
</dbReference>
<dbReference type="SUPFAM" id="SSF63817">
    <property type="entry name" value="Sortase"/>
    <property type="match status" value="1"/>
</dbReference>
<evidence type="ECO:0000259" key="3">
    <source>
        <dbReference type="Pfam" id="PF14344"/>
    </source>
</evidence>
<comment type="caution">
    <text evidence="4">The sequence shown here is derived from an EMBL/GenBank/DDBJ whole genome shotgun (WGS) entry which is preliminary data.</text>
</comment>
<evidence type="ECO:0000256" key="1">
    <source>
        <dbReference type="ARBA" id="ARBA00022801"/>
    </source>
</evidence>
<dbReference type="Pfam" id="PF04203">
    <property type="entry name" value="Sortase"/>
    <property type="match status" value="1"/>
</dbReference>
<dbReference type="InterPro" id="IPR023365">
    <property type="entry name" value="Sortase_dom-sf"/>
</dbReference>
<dbReference type="Gene3D" id="2.40.260.10">
    <property type="entry name" value="Sortase"/>
    <property type="match status" value="1"/>
</dbReference>
<evidence type="ECO:0000313" key="5">
    <source>
        <dbReference type="Proteomes" id="UP001370100"/>
    </source>
</evidence>
<dbReference type="EMBL" id="JBBEGL010000001">
    <property type="protein sequence ID" value="MEJ2885700.1"/>
    <property type="molecule type" value="Genomic_DNA"/>
</dbReference>
<sequence>MGPRMGRSVGQVVGQVVGRRAGTAALALTTTALAIGGTGVLAQAGVVSLAVAPSSQSAPADQGLLRVAHLSPSTGAVDMYAEGPGLALTKVASSVSYRGLTDYLPAAPGVYTLQARPAGAAASSPPALTASVAVTPGSAQTAAFVDVGPNGAPQAELLSDRTTTPPPGSALVRVVSAAAGVGALDVTARGGGPLADDIFYGAASDYATVEARTWTMDVTTSSGQTTEVTLPVGSSSVNSVIVTRDPQGALAVVAVPDGAAPTPAAADPTTTASPAPSSTSAPSASPLPSTGAAPTATSSPSTSSTPTPAPRRTPSGGVPAGFGGLAGASLPSAAPAAAPMPVVAGPVSPRAALHPTGLSVPAAGVAASHLTDLGIDSRGGTLQAPTGPQDVGWFREGPVPGQAGPAVLVGHVDSWQGPGVFSRVRDLRAGDTVDVPRSDGTTAHFVVDSVEQFGKHAFPTDRVYGPTAGPALRLVTCGGTFDPATRSYEDNVVVFASPR</sequence>